<dbReference type="SUPFAM" id="SSF55846">
    <property type="entry name" value="N-acetylmuramoyl-L-alanine amidase-like"/>
    <property type="match status" value="1"/>
</dbReference>
<dbReference type="Proteomes" id="UP000754710">
    <property type="component" value="Unassembled WGS sequence"/>
</dbReference>
<organism evidence="5 6">
    <name type="scientific">Nocardioides jiangsuensis</name>
    <dbReference type="NCBI Taxonomy" id="2866161"/>
    <lineage>
        <taxon>Bacteria</taxon>
        <taxon>Bacillati</taxon>
        <taxon>Actinomycetota</taxon>
        <taxon>Actinomycetes</taxon>
        <taxon>Propionibacteriales</taxon>
        <taxon>Nocardioidaceae</taxon>
        <taxon>Nocardioides</taxon>
    </lineage>
</organism>
<dbReference type="SMART" id="SM00701">
    <property type="entry name" value="PGRP"/>
    <property type="match status" value="1"/>
</dbReference>
<comment type="similarity">
    <text evidence="1">Belongs to the N-acetylmuramoyl-L-alanine amidase 2 family.</text>
</comment>
<feature type="chain" id="PRO_5046229905" evidence="3">
    <location>
        <begin position="27"/>
        <end position="404"/>
    </location>
</feature>
<feature type="signal peptide" evidence="3">
    <location>
        <begin position="1"/>
        <end position="26"/>
    </location>
</feature>
<dbReference type="EC" id="3.5.1.28" evidence="5"/>
<dbReference type="InterPro" id="IPR002502">
    <property type="entry name" value="Amidase_domain"/>
</dbReference>
<feature type="domain" description="Peptidoglycan recognition protein family" evidence="4">
    <location>
        <begin position="207"/>
        <end position="355"/>
    </location>
</feature>
<evidence type="ECO:0000313" key="5">
    <source>
        <dbReference type="EMBL" id="MBY9074357.1"/>
    </source>
</evidence>
<dbReference type="InterPro" id="IPR036505">
    <property type="entry name" value="Amidase/PGRP_sf"/>
</dbReference>
<dbReference type="InterPro" id="IPR006619">
    <property type="entry name" value="PGRP_domain_met/bac"/>
</dbReference>
<proteinExistence type="inferred from homology"/>
<accession>A0ABS7RH36</accession>
<dbReference type="Pfam" id="PF01510">
    <property type="entry name" value="Amidase_2"/>
    <property type="match status" value="1"/>
</dbReference>
<evidence type="ECO:0000313" key="6">
    <source>
        <dbReference type="Proteomes" id="UP000754710"/>
    </source>
</evidence>
<dbReference type="RefSeq" id="WP_221024047.1">
    <property type="nucleotide sequence ID" value="NZ_JAIEZQ010000001.1"/>
</dbReference>
<name>A0ABS7RH36_9ACTN</name>
<keyword evidence="5" id="KW-0378">Hydrolase</keyword>
<dbReference type="CDD" id="cd06583">
    <property type="entry name" value="PGRP"/>
    <property type="match status" value="1"/>
</dbReference>
<evidence type="ECO:0000256" key="3">
    <source>
        <dbReference type="SAM" id="SignalP"/>
    </source>
</evidence>
<comment type="caution">
    <text evidence="5">The sequence shown here is derived from an EMBL/GenBank/DDBJ whole genome shotgun (WGS) entry which is preliminary data.</text>
</comment>
<dbReference type="Gene3D" id="3.40.80.10">
    <property type="entry name" value="Peptidoglycan recognition protein-like"/>
    <property type="match status" value="1"/>
</dbReference>
<dbReference type="InterPro" id="IPR015510">
    <property type="entry name" value="PGRP"/>
</dbReference>
<evidence type="ECO:0000256" key="1">
    <source>
        <dbReference type="ARBA" id="ARBA00007553"/>
    </source>
</evidence>
<dbReference type="EMBL" id="JAIEZQ010000001">
    <property type="protein sequence ID" value="MBY9074357.1"/>
    <property type="molecule type" value="Genomic_DNA"/>
</dbReference>
<keyword evidence="3" id="KW-0732">Signal</keyword>
<evidence type="ECO:0000256" key="2">
    <source>
        <dbReference type="SAM" id="MobiDB-lite"/>
    </source>
</evidence>
<sequence length="404" mass="43243">MVRRPVAVAAALLVAAPVASTAPAHALTGPAPKHTPLTGAAEAAPSLAARTAQQRRATPVRGWNVELGQAAATRRGQLVRTARTFETLGVSWERGGDPVVEVRYRSNGVWSDWEDAHPLLGGGGKATEPLWAGPSRTVRVRVDTARPGLALVLVDPGYQPSDEPAAFRQSSTTGSGTASGTTTTAAITTSTARTVTAAAAGPGVPMPNIRRRAEWGANPDWRGTDPVYSKTIRQAHVHHTAGSNRYGRADVPGIIRGMYWYHTHQLGWSDIGYNFLVDKFGKIWAGRAGGVMQPVRGAHTLGFNRNTVGVAAIGDYEKAVAGSKLTGALSRLTAWKLDLHRRNAVGRVRMLSEGSDRYPAGTWVRLPVIDGHRDTNETACPGANLYGKLPVVRQRAQQRIDTYR</sequence>
<dbReference type="GO" id="GO:0008745">
    <property type="term" value="F:N-acetylmuramoyl-L-alanine amidase activity"/>
    <property type="evidence" value="ECO:0007669"/>
    <property type="project" value="UniProtKB-EC"/>
</dbReference>
<protein>
    <submittedName>
        <fullName evidence="5">N-acetylmuramoyl-L-alanine amidase</fullName>
        <ecNumber evidence="5">3.5.1.28</ecNumber>
    </submittedName>
</protein>
<gene>
    <name evidence="5" type="ORF">K1X13_05940</name>
</gene>
<feature type="compositionally biased region" description="Low complexity" evidence="2">
    <location>
        <begin position="170"/>
        <end position="186"/>
    </location>
</feature>
<keyword evidence="6" id="KW-1185">Reference proteome</keyword>
<dbReference type="PANTHER" id="PTHR11022">
    <property type="entry name" value="PEPTIDOGLYCAN RECOGNITION PROTEIN"/>
    <property type="match status" value="1"/>
</dbReference>
<reference evidence="5 6" key="1">
    <citation type="submission" date="2021-08" db="EMBL/GenBank/DDBJ databases">
        <title>Nocardioides bacterium WL0053 sp. nov., isolated from the sediment.</title>
        <authorList>
            <person name="Wang L."/>
            <person name="Zhang D."/>
            <person name="Zhang A."/>
        </authorList>
    </citation>
    <scope>NUCLEOTIDE SEQUENCE [LARGE SCALE GENOMIC DNA]</scope>
    <source>
        <strain evidence="5 6">WL0053</strain>
    </source>
</reference>
<feature type="region of interest" description="Disordered" evidence="2">
    <location>
        <begin position="161"/>
        <end position="186"/>
    </location>
</feature>
<dbReference type="PANTHER" id="PTHR11022:SF41">
    <property type="entry name" value="PEPTIDOGLYCAN-RECOGNITION PROTEIN LC-RELATED"/>
    <property type="match status" value="1"/>
</dbReference>
<evidence type="ECO:0000259" key="4">
    <source>
        <dbReference type="SMART" id="SM00701"/>
    </source>
</evidence>